<dbReference type="Proteomes" id="UP001295444">
    <property type="component" value="Chromosome 01"/>
</dbReference>
<feature type="region of interest" description="Disordered" evidence="1">
    <location>
        <begin position="1"/>
        <end position="24"/>
    </location>
</feature>
<feature type="compositionally biased region" description="Polar residues" evidence="1">
    <location>
        <begin position="1"/>
        <end position="16"/>
    </location>
</feature>
<proteinExistence type="predicted"/>
<gene>
    <name evidence="2" type="ORF">PECUL_23A009311</name>
</gene>
<name>A0AAD1VMZ3_PELCU</name>
<reference evidence="2" key="1">
    <citation type="submission" date="2022-03" db="EMBL/GenBank/DDBJ databases">
        <authorList>
            <person name="Alioto T."/>
            <person name="Alioto T."/>
            <person name="Gomez Garrido J."/>
        </authorList>
    </citation>
    <scope>NUCLEOTIDE SEQUENCE</scope>
</reference>
<accession>A0AAD1VMZ3</accession>
<organism evidence="2 3">
    <name type="scientific">Pelobates cultripes</name>
    <name type="common">Western spadefoot toad</name>
    <dbReference type="NCBI Taxonomy" id="61616"/>
    <lineage>
        <taxon>Eukaryota</taxon>
        <taxon>Metazoa</taxon>
        <taxon>Chordata</taxon>
        <taxon>Craniata</taxon>
        <taxon>Vertebrata</taxon>
        <taxon>Euteleostomi</taxon>
        <taxon>Amphibia</taxon>
        <taxon>Batrachia</taxon>
        <taxon>Anura</taxon>
        <taxon>Pelobatoidea</taxon>
        <taxon>Pelobatidae</taxon>
        <taxon>Pelobates</taxon>
    </lineage>
</organism>
<dbReference type="EMBL" id="OW240912">
    <property type="protein sequence ID" value="CAH2220774.1"/>
    <property type="molecule type" value="Genomic_DNA"/>
</dbReference>
<dbReference type="AlphaFoldDB" id="A0AAD1VMZ3"/>
<evidence type="ECO:0000256" key="1">
    <source>
        <dbReference type="SAM" id="MobiDB-lite"/>
    </source>
</evidence>
<sequence>MTQLETRQQDFKNTVEYQPPCEDPDVTVHSLGGPEYYSNALKGKKLSKLNQKNTWKSQVKNEKDMQTEEILLKGQIKLSEEEVIAAEVQTDRKILVDQSILCNVVTITEDYSESTGETYSAPKEILSKKKDVNESRSFLYKMFWCCSNCYKNTDEEIAVPIAVKTVEE</sequence>
<evidence type="ECO:0000313" key="3">
    <source>
        <dbReference type="Proteomes" id="UP001295444"/>
    </source>
</evidence>
<protein>
    <submittedName>
        <fullName evidence="2">Uncharacterized protein</fullName>
    </submittedName>
</protein>
<keyword evidence="3" id="KW-1185">Reference proteome</keyword>
<evidence type="ECO:0000313" key="2">
    <source>
        <dbReference type="EMBL" id="CAH2220774.1"/>
    </source>
</evidence>